<feature type="signal peptide" evidence="2">
    <location>
        <begin position="1"/>
        <end position="19"/>
    </location>
</feature>
<accession>A0A429V829</accession>
<evidence type="ECO:0008006" key="5">
    <source>
        <dbReference type="Google" id="ProtNLM"/>
    </source>
</evidence>
<feature type="chain" id="PRO_5019228564" description="Secreted protein" evidence="2">
    <location>
        <begin position="20"/>
        <end position="160"/>
    </location>
</feature>
<evidence type="ECO:0000313" key="3">
    <source>
        <dbReference type="EMBL" id="RST30095.1"/>
    </source>
</evidence>
<organism evidence="3 4">
    <name type="scientific">Sphingomonas ginkgonis</name>
    <dbReference type="NCBI Taxonomy" id="2315330"/>
    <lineage>
        <taxon>Bacteria</taxon>
        <taxon>Pseudomonadati</taxon>
        <taxon>Pseudomonadota</taxon>
        <taxon>Alphaproteobacteria</taxon>
        <taxon>Sphingomonadales</taxon>
        <taxon>Sphingomonadaceae</taxon>
        <taxon>Sphingomonas</taxon>
    </lineage>
</organism>
<reference evidence="3 4" key="1">
    <citation type="submission" date="2018-12" db="EMBL/GenBank/DDBJ databases">
        <title>Sphingomonas sp. HMF7854 Genome sequencing and assembly.</title>
        <authorList>
            <person name="Cha I."/>
            <person name="Kang H."/>
            <person name="Kim H."/>
            <person name="Kang J."/>
            <person name="Joh K."/>
        </authorList>
    </citation>
    <scope>NUCLEOTIDE SEQUENCE [LARGE SCALE GENOMIC DNA]</scope>
    <source>
        <strain evidence="3 4">HMF7854</strain>
    </source>
</reference>
<gene>
    <name evidence="3" type="ORF">HMF7854_04090</name>
</gene>
<dbReference type="Proteomes" id="UP000274661">
    <property type="component" value="Unassembled WGS sequence"/>
</dbReference>
<sequence>MRSMLLAAPLLLVAVPAAAQYAPPHPPPYGYDVPPPYGYTPPPPGPGSQLGAVLDDPHLADRVTDLMHGLTDAVLDLPVGDLQAAVEGRPPTRRDHDRTLGSGQTRRDIHRQIAESRGTIRAGQQAMQRSLPLIANAVGQASEQISRALDNLPSPAYPHY</sequence>
<keyword evidence="2" id="KW-0732">Signal</keyword>
<feature type="region of interest" description="Disordered" evidence="1">
    <location>
        <begin position="32"/>
        <end position="52"/>
    </location>
</feature>
<evidence type="ECO:0000313" key="4">
    <source>
        <dbReference type="Proteomes" id="UP000274661"/>
    </source>
</evidence>
<dbReference type="RefSeq" id="WP_126717929.1">
    <property type="nucleotide sequence ID" value="NZ_RWJF01000001.1"/>
</dbReference>
<keyword evidence="4" id="KW-1185">Reference proteome</keyword>
<feature type="compositionally biased region" description="Basic and acidic residues" evidence="1">
    <location>
        <begin position="90"/>
        <end position="106"/>
    </location>
</feature>
<name>A0A429V829_9SPHN</name>
<dbReference type="EMBL" id="RWJF01000001">
    <property type="protein sequence ID" value="RST30095.1"/>
    <property type="molecule type" value="Genomic_DNA"/>
</dbReference>
<feature type="region of interest" description="Disordered" evidence="1">
    <location>
        <begin position="87"/>
        <end position="106"/>
    </location>
</feature>
<evidence type="ECO:0000256" key="1">
    <source>
        <dbReference type="SAM" id="MobiDB-lite"/>
    </source>
</evidence>
<dbReference type="OrthoDB" id="7584746at2"/>
<protein>
    <recommendedName>
        <fullName evidence="5">Secreted protein</fullName>
    </recommendedName>
</protein>
<evidence type="ECO:0000256" key="2">
    <source>
        <dbReference type="SAM" id="SignalP"/>
    </source>
</evidence>
<dbReference type="AlphaFoldDB" id="A0A429V829"/>
<feature type="compositionally biased region" description="Pro residues" evidence="1">
    <location>
        <begin position="32"/>
        <end position="46"/>
    </location>
</feature>
<proteinExistence type="predicted"/>
<comment type="caution">
    <text evidence="3">The sequence shown here is derived from an EMBL/GenBank/DDBJ whole genome shotgun (WGS) entry which is preliminary data.</text>
</comment>